<evidence type="ECO:0000259" key="2">
    <source>
        <dbReference type="SMART" id="SM00642"/>
    </source>
</evidence>
<feature type="domain" description="Glycosyl hydrolase family 13 catalytic" evidence="2">
    <location>
        <begin position="156"/>
        <end position="526"/>
    </location>
</feature>
<dbReference type="CDD" id="cd11341">
    <property type="entry name" value="AmyAc_Pullulanase_LD-like"/>
    <property type="match status" value="1"/>
</dbReference>
<evidence type="ECO:0000313" key="4">
    <source>
        <dbReference type="Proteomes" id="UP000184251"/>
    </source>
</evidence>
<dbReference type="CDD" id="cd02860">
    <property type="entry name" value="E_set_Pullulanase"/>
    <property type="match status" value="1"/>
</dbReference>
<reference evidence="3 4" key="1">
    <citation type="submission" date="2016-11" db="EMBL/GenBank/DDBJ databases">
        <authorList>
            <person name="Jaros S."/>
            <person name="Januszkiewicz K."/>
            <person name="Wedrychowicz H."/>
        </authorList>
    </citation>
    <scope>NUCLEOTIDE SEQUENCE [LARGE SCALE GENOMIC DNA]</scope>
    <source>
        <strain evidence="3 4">DSM 14828</strain>
    </source>
</reference>
<dbReference type="InterPro" id="IPR014756">
    <property type="entry name" value="Ig_E-set"/>
</dbReference>
<dbReference type="Pfam" id="PF00128">
    <property type="entry name" value="Alpha-amylase"/>
    <property type="match status" value="1"/>
</dbReference>
<dbReference type="Gene3D" id="2.60.40.10">
    <property type="entry name" value="Immunoglobulins"/>
    <property type="match status" value="1"/>
</dbReference>
<dbReference type="GO" id="GO:0004553">
    <property type="term" value="F:hydrolase activity, hydrolyzing O-glycosyl compounds"/>
    <property type="evidence" value="ECO:0007669"/>
    <property type="project" value="InterPro"/>
</dbReference>
<gene>
    <name evidence="3" type="ORF">SAMN02746064_00172</name>
</gene>
<dbReference type="PANTHER" id="PTHR43002">
    <property type="entry name" value="GLYCOGEN DEBRANCHING ENZYME"/>
    <property type="match status" value="1"/>
</dbReference>
<dbReference type="Gene3D" id="3.20.20.80">
    <property type="entry name" value="Glycosidases"/>
    <property type="match status" value="1"/>
</dbReference>
<dbReference type="RefSeq" id="WP_073269172.1">
    <property type="nucleotide sequence ID" value="NZ_FQTU01000001.1"/>
</dbReference>
<dbReference type="SUPFAM" id="SSF81296">
    <property type="entry name" value="E set domains"/>
    <property type="match status" value="1"/>
</dbReference>
<dbReference type="SMART" id="SM00642">
    <property type="entry name" value="Aamy"/>
    <property type="match status" value="1"/>
</dbReference>
<dbReference type="EMBL" id="FQTU01000001">
    <property type="protein sequence ID" value="SHE28939.1"/>
    <property type="molecule type" value="Genomic_DNA"/>
</dbReference>
<evidence type="ECO:0000313" key="3">
    <source>
        <dbReference type="EMBL" id="SHE28939.1"/>
    </source>
</evidence>
<accession>A0A1M4S9S4</accession>
<dbReference type="Pfam" id="PF02922">
    <property type="entry name" value="CBM_48"/>
    <property type="match status" value="1"/>
</dbReference>
<sequence>MKQYEYSYSEKKLGYSLEGEDIIFRVWAPGRETVTLALYDDPLDIRRTLHYMIPDEDKVFEITLAKDEVTPYYTYILDHEFEVTDPYSTAVSLNSLRSAIVDMENLKPPGWEEHKLPGAIAETDAIIYEMHIKDFTGHKNSGAINKGKYLGVIEPGTTHLGFATGLDHLKELGITHVHLMPVYDFLTVDENPDRFNDDSNYNWGYDPEHYNVPEGSYSTDPSDPGCRIYELRQMIQKLHEEGFKVIVDVVYNHTYRGRNSNFNLLAPEYYYRTRTDGSYSDGSGCGNELATERPMVRKFILDSLMYWVNEFKIDGFRFDLMALIDIETVRKAVNILRLANESIFIYGEPWTAGMTTLSDKLTTTKGKQQGLSFAFLNDNFRNAIKGDSNGEGRGFVHGNCDMKRETEIGLAGSIFYDKGRIGFGIAPNETINYINSHDNLIIYDKMKKIFSQSDESFIVRLNKLAFGILFVSQGIPFIHSGNEFLRSKNMLDNTYNSSFNVNALNWSLKSRNNGFYNFFKDLIQLRKKHPEFRLKTGDKIRESLKFFDVEREGCNCIGYTIKLDNKNVEEGKYTLVAINGHHESCLITLSMVRNHIEKQYGLTEDHLCIIEILNMDGLVTSKNSRGELDPHGVEIPGYSIMVFSLAERCVK</sequence>
<protein>
    <submittedName>
        <fullName evidence="3">Pullulanase</fullName>
    </submittedName>
</protein>
<dbReference type="InterPro" id="IPR011840">
    <property type="entry name" value="PulA_typeI"/>
</dbReference>
<dbReference type="OrthoDB" id="9761875at2"/>
<keyword evidence="4" id="KW-1185">Reference proteome</keyword>
<organism evidence="3 4">
    <name type="scientific">Alkalibacter saccharofermentans DSM 14828</name>
    <dbReference type="NCBI Taxonomy" id="1120975"/>
    <lineage>
        <taxon>Bacteria</taxon>
        <taxon>Bacillati</taxon>
        <taxon>Bacillota</taxon>
        <taxon>Clostridia</taxon>
        <taxon>Eubacteriales</taxon>
        <taxon>Eubacteriaceae</taxon>
        <taxon>Alkalibacter</taxon>
    </lineage>
</organism>
<name>A0A1M4S9S4_9FIRM</name>
<dbReference type="AlphaFoldDB" id="A0A1M4S9S4"/>
<dbReference type="InterPro" id="IPR013783">
    <property type="entry name" value="Ig-like_fold"/>
</dbReference>
<dbReference type="GO" id="GO:0005975">
    <property type="term" value="P:carbohydrate metabolic process"/>
    <property type="evidence" value="ECO:0007669"/>
    <property type="project" value="InterPro"/>
</dbReference>
<proteinExistence type="inferred from homology"/>
<dbReference type="InterPro" id="IPR006047">
    <property type="entry name" value="GH13_cat_dom"/>
</dbReference>
<dbReference type="NCBIfam" id="TIGR02104">
    <property type="entry name" value="pulA_typeI"/>
    <property type="match status" value="1"/>
</dbReference>
<dbReference type="STRING" id="1120975.SAMN02746064_00172"/>
<dbReference type="InterPro" id="IPR004193">
    <property type="entry name" value="Glyco_hydro_13_N"/>
</dbReference>
<dbReference type="InterPro" id="IPR017853">
    <property type="entry name" value="GH"/>
</dbReference>
<comment type="similarity">
    <text evidence="1">Belongs to the glycosyl hydrolase 13 family.</text>
</comment>
<dbReference type="SUPFAM" id="SSF51445">
    <property type="entry name" value="(Trans)glycosidases"/>
    <property type="match status" value="1"/>
</dbReference>
<dbReference type="Proteomes" id="UP000184251">
    <property type="component" value="Unassembled WGS sequence"/>
</dbReference>
<evidence type="ECO:0000256" key="1">
    <source>
        <dbReference type="ARBA" id="ARBA00008061"/>
    </source>
</evidence>